<dbReference type="eggNOG" id="KOG1455">
    <property type="taxonomic scope" value="Eukaryota"/>
</dbReference>
<keyword evidence="1" id="KW-0812">Transmembrane</keyword>
<feature type="domain" description="Serine aminopeptidase S33" evidence="2">
    <location>
        <begin position="36"/>
        <end position="190"/>
    </location>
</feature>
<keyword evidence="4" id="KW-1185">Reference proteome</keyword>
<dbReference type="KEGG" id="sre:PTSG_07305"/>
<keyword evidence="1" id="KW-1133">Transmembrane helix</keyword>
<reference evidence="3" key="1">
    <citation type="submission" date="2009-08" db="EMBL/GenBank/DDBJ databases">
        <title>Annotation of Salpingoeca rosetta.</title>
        <authorList>
            <consortium name="The Broad Institute Genome Sequencing Platform"/>
            <person name="Russ C."/>
            <person name="Cuomo C."/>
            <person name="Burger G."/>
            <person name="Gray M.W."/>
            <person name="Holland P.W.H."/>
            <person name="King N."/>
            <person name="Lang F.B.F."/>
            <person name="Roger A.J."/>
            <person name="Ruiz-Trillo I."/>
            <person name="Young S.K."/>
            <person name="Zeng Q."/>
            <person name="Gargeya S."/>
            <person name="Alvarado L."/>
            <person name="Berlin A."/>
            <person name="Chapman S.B."/>
            <person name="Chen Z."/>
            <person name="Freedman E."/>
            <person name="Gellesch M."/>
            <person name="Goldberg J."/>
            <person name="Griggs A."/>
            <person name="Gujja S."/>
            <person name="Heilman E."/>
            <person name="Heiman D."/>
            <person name="Howarth C."/>
            <person name="Mehta T."/>
            <person name="Neiman D."/>
            <person name="Pearson M."/>
            <person name="Roberts A."/>
            <person name="Saif S."/>
            <person name="Shea T."/>
            <person name="Shenoy N."/>
            <person name="Sisk P."/>
            <person name="Stolte C."/>
            <person name="Sykes S."/>
            <person name="White J."/>
            <person name="Yandava C."/>
            <person name="Haas B."/>
            <person name="Nusbaum C."/>
            <person name="Birren B."/>
        </authorList>
    </citation>
    <scope>NUCLEOTIDE SEQUENCE [LARGE SCALE GENOMIC DNA]</scope>
    <source>
        <strain evidence="3">ATCC 50818</strain>
    </source>
</reference>
<proteinExistence type="predicted"/>
<dbReference type="Pfam" id="PF12146">
    <property type="entry name" value="Hydrolase_4"/>
    <property type="match status" value="1"/>
</dbReference>
<evidence type="ECO:0000313" key="3">
    <source>
        <dbReference type="EMBL" id="EGD76962.1"/>
    </source>
</evidence>
<name>F2UJ14_SALR5</name>
<dbReference type="OrthoDB" id="2498029at2759"/>
<gene>
    <name evidence="3" type="ORF">PTSG_07305</name>
</gene>
<dbReference type="InterPro" id="IPR051044">
    <property type="entry name" value="MAG_DAG_Lipase"/>
</dbReference>
<dbReference type="OMA" id="CMERRTA"/>
<dbReference type="STRING" id="946362.F2UJ14"/>
<dbReference type="RefSeq" id="XP_004990802.1">
    <property type="nucleotide sequence ID" value="XM_004990745.1"/>
</dbReference>
<sequence>MSGARGGGVEKRRSFVTERGVRLDERRWVPEDRTSIRGFIFLAHGYAHHIDAYAERVGSEELMQQGFAVFGVSHHAHGHSEGLRCLVNDYQHLVDDFADYMTAVFKEFTDQGITRPCFIIGQSMGGALTLLLAAPNSRVRQIVSGVVLLAPMCKIADEMMLPQWLINMMYWTAYVLPWAPLTPVTPTEHLCFKDPKVRIVVVVVAAVVLMAAMWRGGGGCD</sequence>
<accession>F2UJ14</accession>
<dbReference type="InterPro" id="IPR022742">
    <property type="entry name" value="Hydrolase_4"/>
</dbReference>
<dbReference type="Gene3D" id="3.40.50.1820">
    <property type="entry name" value="alpha/beta hydrolase"/>
    <property type="match status" value="1"/>
</dbReference>
<dbReference type="InParanoid" id="F2UJ14"/>
<dbReference type="EMBL" id="GL832976">
    <property type="protein sequence ID" value="EGD76962.1"/>
    <property type="molecule type" value="Genomic_DNA"/>
</dbReference>
<organism evidence="4">
    <name type="scientific">Salpingoeca rosetta (strain ATCC 50818 / BSB-021)</name>
    <dbReference type="NCBI Taxonomy" id="946362"/>
    <lineage>
        <taxon>Eukaryota</taxon>
        <taxon>Choanoflagellata</taxon>
        <taxon>Craspedida</taxon>
        <taxon>Salpingoecidae</taxon>
        <taxon>Salpingoeca</taxon>
    </lineage>
</organism>
<dbReference type="AlphaFoldDB" id="F2UJ14"/>
<keyword evidence="1" id="KW-0472">Membrane</keyword>
<dbReference type="SUPFAM" id="SSF53474">
    <property type="entry name" value="alpha/beta-Hydrolases"/>
    <property type="match status" value="1"/>
</dbReference>
<dbReference type="PANTHER" id="PTHR11614">
    <property type="entry name" value="PHOSPHOLIPASE-RELATED"/>
    <property type="match status" value="1"/>
</dbReference>
<dbReference type="InterPro" id="IPR029058">
    <property type="entry name" value="AB_hydrolase_fold"/>
</dbReference>
<evidence type="ECO:0000259" key="2">
    <source>
        <dbReference type="Pfam" id="PF12146"/>
    </source>
</evidence>
<feature type="transmembrane region" description="Helical" evidence="1">
    <location>
        <begin position="161"/>
        <end position="179"/>
    </location>
</feature>
<protein>
    <recommendedName>
        <fullName evidence="2">Serine aminopeptidase S33 domain-containing protein</fullName>
    </recommendedName>
</protein>
<feature type="transmembrane region" description="Helical" evidence="1">
    <location>
        <begin position="199"/>
        <end position="217"/>
    </location>
</feature>
<evidence type="ECO:0000256" key="1">
    <source>
        <dbReference type="SAM" id="Phobius"/>
    </source>
</evidence>
<evidence type="ECO:0000313" key="4">
    <source>
        <dbReference type="Proteomes" id="UP000007799"/>
    </source>
</evidence>
<dbReference type="Proteomes" id="UP000007799">
    <property type="component" value="Unassembled WGS sequence"/>
</dbReference>
<dbReference type="GeneID" id="16071365"/>